<feature type="transmembrane region" description="Helical" evidence="7">
    <location>
        <begin position="360"/>
        <end position="381"/>
    </location>
</feature>
<evidence type="ECO:0000256" key="4">
    <source>
        <dbReference type="ARBA" id="ARBA00022989"/>
    </source>
</evidence>
<dbReference type="SUPFAM" id="SSF160240">
    <property type="entry name" value="Cation efflux protein cytoplasmic domain-like"/>
    <property type="match status" value="1"/>
</dbReference>
<evidence type="ECO:0000256" key="2">
    <source>
        <dbReference type="ARBA" id="ARBA00022448"/>
    </source>
</evidence>
<dbReference type="InterPro" id="IPR027470">
    <property type="entry name" value="Cation_efflux_CTD"/>
</dbReference>
<evidence type="ECO:0000256" key="6">
    <source>
        <dbReference type="SAM" id="MobiDB-lite"/>
    </source>
</evidence>
<dbReference type="PANTHER" id="PTHR43840:SF4">
    <property type="entry name" value="CDF DIVALENT METAL CATION TRANSPORTER (EUROFUNG)"/>
    <property type="match status" value="1"/>
</dbReference>
<dbReference type="InterPro" id="IPR058533">
    <property type="entry name" value="Cation_efflux_TM"/>
</dbReference>
<accession>A0A5C5FYG1</accession>
<evidence type="ECO:0000256" key="5">
    <source>
        <dbReference type="ARBA" id="ARBA00023136"/>
    </source>
</evidence>
<feature type="compositionally biased region" description="Polar residues" evidence="6">
    <location>
        <begin position="86"/>
        <end position="95"/>
    </location>
</feature>
<dbReference type="Gene3D" id="1.20.1510.10">
    <property type="entry name" value="Cation efflux protein transmembrane domain"/>
    <property type="match status" value="1"/>
</dbReference>
<keyword evidence="3 7" id="KW-0812">Transmembrane</keyword>
<dbReference type="GO" id="GO:0016020">
    <property type="term" value="C:membrane"/>
    <property type="evidence" value="ECO:0007669"/>
    <property type="project" value="UniProtKB-SubCell"/>
</dbReference>
<dbReference type="Proteomes" id="UP000311382">
    <property type="component" value="Unassembled WGS sequence"/>
</dbReference>
<dbReference type="Pfam" id="PF01545">
    <property type="entry name" value="Cation_efflux"/>
    <property type="match status" value="1"/>
</dbReference>
<feature type="domain" description="Cation efflux protein cytoplasmic" evidence="9">
    <location>
        <begin position="457"/>
        <end position="531"/>
    </location>
</feature>
<dbReference type="PANTHER" id="PTHR43840">
    <property type="entry name" value="MITOCHONDRIAL METAL TRANSPORTER 1-RELATED"/>
    <property type="match status" value="1"/>
</dbReference>
<feature type="region of interest" description="Disordered" evidence="6">
    <location>
        <begin position="39"/>
        <end position="98"/>
    </location>
</feature>
<feature type="transmembrane region" description="Helical" evidence="7">
    <location>
        <begin position="402"/>
        <end position="420"/>
    </location>
</feature>
<dbReference type="InterPro" id="IPR036837">
    <property type="entry name" value="Cation_efflux_CTD_sf"/>
</dbReference>
<reference evidence="10 11" key="1">
    <citation type="submission" date="2019-03" db="EMBL/GenBank/DDBJ databases">
        <title>Rhodosporidium diobovatum UCD-FST 08-225 genome sequencing, assembly, and annotation.</title>
        <authorList>
            <person name="Fakankun I.U."/>
            <person name="Fristensky B."/>
            <person name="Levin D.B."/>
        </authorList>
    </citation>
    <scope>NUCLEOTIDE SEQUENCE [LARGE SCALE GENOMIC DNA]</scope>
    <source>
        <strain evidence="10 11">UCD-FST 08-225</strain>
    </source>
</reference>
<keyword evidence="5 7" id="KW-0472">Membrane</keyword>
<feature type="compositionally biased region" description="Basic residues" evidence="6">
    <location>
        <begin position="126"/>
        <end position="136"/>
    </location>
</feature>
<name>A0A5C5FYG1_9BASI</name>
<dbReference type="SUPFAM" id="SSF161111">
    <property type="entry name" value="Cation efflux protein transmembrane domain-like"/>
    <property type="match status" value="1"/>
</dbReference>
<feature type="transmembrane region" description="Helical" evidence="7">
    <location>
        <begin position="282"/>
        <end position="306"/>
    </location>
</feature>
<dbReference type="InterPro" id="IPR050291">
    <property type="entry name" value="CDF_Transporter"/>
</dbReference>
<feature type="transmembrane region" description="Helical" evidence="7">
    <location>
        <begin position="254"/>
        <end position="276"/>
    </location>
</feature>
<dbReference type="Pfam" id="PF16916">
    <property type="entry name" value="ZT_dimer"/>
    <property type="match status" value="1"/>
</dbReference>
<dbReference type="InterPro" id="IPR002524">
    <property type="entry name" value="Cation_efflux"/>
</dbReference>
<evidence type="ECO:0000256" key="1">
    <source>
        <dbReference type="ARBA" id="ARBA00004141"/>
    </source>
</evidence>
<evidence type="ECO:0000259" key="9">
    <source>
        <dbReference type="Pfam" id="PF16916"/>
    </source>
</evidence>
<dbReference type="OrthoDB" id="78296at2759"/>
<protein>
    <submittedName>
        <fullName evidence="10">Putative cation diffusion facilitator</fullName>
    </submittedName>
</protein>
<dbReference type="GO" id="GO:0098771">
    <property type="term" value="P:inorganic ion homeostasis"/>
    <property type="evidence" value="ECO:0007669"/>
    <property type="project" value="UniProtKB-ARBA"/>
</dbReference>
<comment type="subcellular location">
    <subcellularLocation>
        <location evidence="1">Membrane</location>
        <topology evidence="1">Multi-pass membrane protein</topology>
    </subcellularLocation>
</comment>
<evidence type="ECO:0000313" key="11">
    <source>
        <dbReference type="Proteomes" id="UP000311382"/>
    </source>
</evidence>
<keyword evidence="4 7" id="KW-1133">Transmembrane helix</keyword>
<dbReference type="FunFam" id="1.20.1510.10:FF:000005">
    <property type="entry name" value="Putative Cation diffusion facilitator 1"/>
    <property type="match status" value="1"/>
</dbReference>
<feature type="transmembrane region" description="Helical" evidence="7">
    <location>
        <begin position="327"/>
        <end position="345"/>
    </location>
</feature>
<feature type="region of interest" description="Disordered" evidence="6">
    <location>
        <begin position="115"/>
        <end position="142"/>
    </location>
</feature>
<dbReference type="GO" id="GO:0030003">
    <property type="term" value="P:intracellular monoatomic cation homeostasis"/>
    <property type="evidence" value="ECO:0007669"/>
    <property type="project" value="UniProtKB-ARBA"/>
</dbReference>
<keyword evidence="11" id="KW-1185">Reference proteome</keyword>
<keyword evidence="2" id="KW-0813">Transport</keyword>
<dbReference type="STRING" id="5288.A0A5C5FYG1"/>
<evidence type="ECO:0000259" key="8">
    <source>
        <dbReference type="Pfam" id="PF01545"/>
    </source>
</evidence>
<evidence type="ECO:0000313" key="10">
    <source>
        <dbReference type="EMBL" id="TNY21222.1"/>
    </source>
</evidence>
<proteinExistence type="predicted"/>
<dbReference type="Gene3D" id="3.30.70.1350">
    <property type="entry name" value="Cation efflux protein, cytoplasmic domain"/>
    <property type="match status" value="1"/>
</dbReference>
<dbReference type="AlphaFoldDB" id="A0A5C5FYG1"/>
<feature type="compositionally biased region" description="Basic residues" evidence="6">
    <location>
        <begin position="76"/>
        <end position="85"/>
    </location>
</feature>
<feature type="domain" description="Cation efflux protein transmembrane" evidence="8">
    <location>
        <begin position="259"/>
        <end position="450"/>
    </location>
</feature>
<organism evidence="10 11">
    <name type="scientific">Rhodotorula diobovata</name>
    <dbReference type="NCBI Taxonomy" id="5288"/>
    <lineage>
        <taxon>Eukaryota</taxon>
        <taxon>Fungi</taxon>
        <taxon>Dikarya</taxon>
        <taxon>Basidiomycota</taxon>
        <taxon>Pucciniomycotina</taxon>
        <taxon>Microbotryomycetes</taxon>
        <taxon>Sporidiobolales</taxon>
        <taxon>Sporidiobolaceae</taxon>
        <taxon>Rhodotorula</taxon>
    </lineage>
</organism>
<dbReference type="NCBIfam" id="TIGR01297">
    <property type="entry name" value="CDF"/>
    <property type="match status" value="1"/>
</dbReference>
<dbReference type="InterPro" id="IPR027469">
    <property type="entry name" value="Cation_efflux_TMD_sf"/>
</dbReference>
<gene>
    <name evidence="10" type="ORF">DMC30DRAFT_210945</name>
</gene>
<dbReference type="EMBL" id="SOZI01000048">
    <property type="protein sequence ID" value="TNY21222.1"/>
    <property type="molecule type" value="Genomic_DNA"/>
</dbReference>
<comment type="caution">
    <text evidence="10">The sequence shown here is derived from an EMBL/GenBank/DDBJ whole genome shotgun (WGS) entry which is preliminary data.</text>
</comment>
<evidence type="ECO:0000256" key="7">
    <source>
        <dbReference type="SAM" id="Phobius"/>
    </source>
</evidence>
<sequence>MCAAKDHSEADLVGVRSPLCLLLEAVSTPHSTLVDSMVPTFTFHGDDGSDSQPPSRSTSRERPPRPHAPPPLAHHASSHGARRYSHGSSNGTHTPPAQHHLLCDVDEEAILDSPSEHAPLLGNHTSAHRSTPKRRLTLPSNGYGSLTAAPGFLALNEDVGAPIKRSESVLRIAGLIDDRAGEYERFRKSDDELKRLPKKVRRFYEAQNAQLDQFAEVDEILDSARAKAATGELIPGSPAENAGRDEDLRASVRWAVNVNTLVNVVLLAAKIGVVLISHSMSLIASTVDSAMDFLSTLIIFGTTRYIQHQSWQSRYVYPAGKHRMEPLGILVFAVFMISSFLQVLIESTQRLLDPHLEQTHIPPIALATMVGTIVVKGAVWLSCRAIKSASVEALQQDAENDIVFNFFSLVFPFVGEVINWPYLDPLGGAVLSLYIIIEWTRTLLDNVRKLTGRRADPHEHQRIAYLLTRFSPLVTAIQHLSLYHAGEGIICEVDVVLPPETSLTAAHNTGEGAQYAIEQLSGIERAFVHVDVSSNPLSGHLER</sequence>
<dbReference type="GO" id="GO:0008324">
    <property type="term" value="F:monoatomic cation transmembrane transporter activity"/>
    <property type="evidence" value="ECO:0007669"/>
    <property type="project" value="InterPro"/>
</dbReference>
<evidence type="ECO:0000256" key="3">
    <source>
        <dbReference type="ARBA" id="ARBA00022692"/>
    </source>
</evidence>